<accession>C9MSR7</accession>
<dbReference type="EMBL" id="ACVA01000067">
    <property type="protein sequence ID" value="EEX17393.1"/>
    <property type="molecule type" value="Genomic_DNA"/>
</dbReference>
<dbReference type="Proteomes" id="UP000003327">
    <property type="component" value="Unassembled WGS sequence"/>
</dbReference>
<organism evidence="1 2">
    <name type="scientific">Prevotella veroralis F0319</name>
    <dbReference type="NCBI Taxonomy" id="649761"/>
    <lineage>
        <taxon>Bacteria</taxon>
        <taxon>Pseudomonadati</taxon>
        <taxon>Bacteroidota</taxon>
        <taxon>Bacteroidia</taxon>
        <taxon>Bacteroidales</taxon>
        <taxon>Prevotellaceae</taxon>
        <taxon>Prevotella</taxon>
    </lineage>
</organism>
<sequence length="60" mass="6642">MLGGTKALTIKQFEDFAKSVHIPFDFLFLDSVPVDRIPFPVFQGEARQSQISVLSVQSAS</sequence>
<dbReference type="HOGENOM" id="CLU_2937920_0_0_10"/>
<comment type="caution">
    <text evidence="1">The sequence shown here is derived from an EMBL/GenBank/DDBJ whole genome shotgun (WGS) entry which is preliminary data.</text>
</comment>
<evidence type="ECO:0000313" key="2">
    <source>
        <dbReference type="Proteomes" id="UP000003327"/>
    </source>
</evidence>
<name>C9MSR7_9BACT</name>
<protein>
    <submittedName>
        <fullName evidence="1">Uncharacterized protein</fullName>
    </submittedName>
</protein>
<proteinExistence type="predicted"/>
<gene>
    <name evidence="1" type="ORF">HMPREF0973_02686</name>
</gene>
<keyword evidence="2" id="KW-1185">Reference proteome</keyword>
<reference evidence="1 2" key="1">
    <citation type="submission" date="2009-09" db="EMBL/GenBank/DDBJ databases">
        <authorList>
            <person name="Weinstock G."/>
            <person name="Sodergren E."/>
            <person name="Clifton S."/>
            <person name="Fulton L."/>
            <person name="Fulton B."/>
            <person name="Courtney L."/>
            <person name="Fronick C."/>
            <person name="Harrison M."/>
            <person name="Strong C."/>
            <person name="Farmer C."/>
            <person name="Delahaunty K."/>
            <person name="Markovic C."/>
            <person name="Hall O."/>
            <person name="Minx P."/>
            <person name="Tomlinson C."/>
            <person name="Mitreva M."/>
            <person name="Nelson J."/>
            <person name="Hou S."/>
            <person name="Wollam A."/>
            <person name="Pepin K.H."/>
            <person name="Johnson M."/>
            <person name="Bhonagiri V."/>
            <person name="Nash W.E."/>
            <person name="Warren W."/>
            <person name="Chinwalla A."/>
            <person name="Mardis E.R."/>
            <person name="Wilson R.K."/>
        </authorList>
    </citation>
    <scope>NUCLEOTIDE SEQUENCE [LARGE SCALE GENOMIC DNA]</scope>
    <source>
        <strain evidence="1 2">F0319</strain>
    </source>
</reference>
<dbReference type="AlphaFoldDB" id="C9MSR7"/>
<evidence type="ECO:0000313" key="1">
    <source>
        <dbReference type="EMBL" id="EEX17393.1"/>
    </source>
</evidence>